<dbReference type="Proteomes" id="UP000596827">
    <property type="component" value="Unassembled WGS sequence"/>
</dbReference>
<protein>
    <submittedName>
        <fullName evidence="2">DUF192 domain-containing protein</fullName>
    </submittedName>
</protein>
<dbReference type="EMBL" id="JACORU010000002">
    <property type="protein sequence ID" value="MBC5764621.1"/>
    <property type="molecule type" value="Genomic_DNA"/>
</dbReference>
<organism evidence="2 3">
    <name type="scientific">Ramlibacter albus</name>
    <dbReference type="NCBI Taxonomy" id="2079448"/>
    <lineage>
        <taxon>Bacteria</taxon>
        <taxon>Pseudomonadati</taxon>
        <taxon>Pseudomonadota</taxon>
        <taxon>Betaproteobacteria</taxon>
        <taxon>Burkholderiales</taxon>
        <taxon>Comamonadaceae</taxon>
        <taxon>Ramlibacter</taxon>
    </lineage>
</organism>
<dbReference type="InterPro" id="IPR003795">
    <property type="entry name" value="DUF192"/>
</dbReference>
<gene>
    <name evidence="2" type="ORF">H8R02_09185</name>
</gene>
<evidence type="ECO:0000313" key="3">
    <source>
        <dbReference type="Proteomes" id="UP000596827"/>
    </source>
</evidence>
<dbReference type="PANTHER" id="PTHR37953:SF1">
    <property type="entry name" value="UPF0127 PROTEIN MJ1496"/>
    <property type="match status" value="1"/>
</dbReference>
<proteinExistence type="predicted"/>
<dbReference type="InterPro" id="IPR038695">
    <property type="entry name" value="Saro_0823-like_sf"/>
</dbReference>
<reference evidence="2" key="1">
    <citation type="submission" date="2020-08" db="EMBL/GenBank/DDBJ databases">
        <title>Ramlibacter sp. GTP1 16S ribosomal RNA gene genome sequencing and assembly.</title>
        <authorList>
            <person name="Kang M."/>
        </authorList>
    </citation>
    <scope>NUCLEOTIDE SEQUENCE</scope>
    <source>
        <strain evidence="2">GTP1</strain>
    </source>
</reference>
<dbReference type="Gene3D" id="2.60.120.1140">
    <property type="entry name" value="Protein of unknown function DUF192"/>
    <property type="match status" value="1"/>
</dbReference>
<keyword evidence="3" id="KW-1185">Reference proteome</keyword>
<evidence type="ECO:0000256" key="1">
    <source>
        <dbReference type="SAM" id="SignalP"/>
    </source>
</evidence>
<dbReference type="PANTHER" id="PTHR37953">
    <property type="entry name" value="UPF0127 PROTEIN MJ1496"/>
    <property type="match status" value="1"/>
</dbReference>
<dbReference type="RefSeq" id="WP_187081077.1">
    <property type="nucleotide sequence ID" value="NZ_JACORU010000002.1"/>
</dbReference>
<evidence type="ECO:0000313" key="2">
    <source>
        <dbReference type="EMBL" id="MBC5764621.1"/>
    </source>
</evidence>
<comment type="caution">
    <text evidence="2">The sequence shown here is derived from an EMBL/GenBank/DDBJ whole genome shotgun (WGS) entry which is preliminary data.</text>
</comment>
<dbReference type="Pfam" id="PF02643">
    <property type="entry name" value="DUF192"/>
    <property type="match status" value="1"/>
</dbReference>
<keyword evidence="1" id="KW-0732">Signal</keyword>
<feature type="signal peptide" evidence="1">
    <location>
        <begin position="1"/>
        <end position="18"/>
    </location>
</feature>
<dbReference type="AlphaFoldDB" id="A0A923M864"/>
<feature type="chain" id="PRO_5036918835" evidence="1">
    <location>
        <begin position="19"/>
        <end position="145"/>
    </location>
</feature>
<sequence>MKAAFALAAALFVAAASAQSPQVNLPRVKLSAGMHQIDAQVASAPDERATGLMFRKEMPQHEGMLFVFEQPSQQCFWMKNTLLPLSIAFVADDGRIVNIDEMAPQTLESHCSTEPVRYVLEMNKGWFAKKGIKAGARLAGPPFRK</sequence>
<accession>A0A923M864</accession>
<name>A0A923M864_9BURK</name>